<evidence type="ECO:0000313" key="2">
    <source>
        <dbReference type="EMBL" id="MDM7855105.1"/>
    </source>
</evidence>
<organism evidence="2 3">
    <name type="scientific">Cellulomonas alba</name>
    <dbReference type="NCBI Taxonomy" id="3053467"/>
    <lineage>
        <taxon>Bacteria</taxon>
        <taxon>Bacillati</taxon>
        <taxon>Actinomycetota</taxon>
        <taxon>Actinomycetes</taxon>
        <taxon>Micrococcales</taxon>
        <taxon>Cellulomonadaceae</taxon>
        <taxon>Cellulomonas</taxon>
    </lineage>
</organism>
<dbReference type="RefSeq" id="WP_289454913.1">
    <property type="nucleotide sequence ID" value="NZ_JAUCGQ010000001.1"/>
</dbReference>
<proteinExistence type="inferred from homology"/>
<dbReference type="InterPro" id="IPR010310">
    <property type="entry name" value="T7SS_ESAT-6-like"/>
</dbReference>
<comment type="caution">
    <text evidence="2">The sequence shown here is derived from an EMBL/GenBank/DDBJ whole genome shotgun (WGS) entry which is preliminary data.</text>
</comment>
<name>A0ABT7SG01_9CELL</name>
<dbReference type="Pfam" id="PF06013">
    <property type="entry name" value="WXG100"/>
    <property type="match status" value="1"/>
</dbReference>
<sequence length="98" mass="10517">MANLNVSYQEMRDAASRLTTGQDEITSKLNELKSFIESLISSGFVTDQASVAFGESYQQFTQGATSTVAALTNLGDYLRKAAQTLEDADTQLASGLRG</sequence>
<evidence type="ECO:0000313" key="3">
    <source>
        <dbReference type="Proteomes" id="UP001529338"/>
    </source>
</evidence>
<dbReference type="Proteomes" id="UP001529338">
    <property type="component" value="Unassembled WGS sequence"/>
</dbReference>
<protein>
    <recommendedName>
        <fullName evidence="1">ESAT-6-like protein</fullName>
    </recommendedName>
</protein>
<reference evidence="2 3" key="1">
    <citation type="submission" date="2023-06" db="EMBL/GenBank/DDBJ databases">
        <title>Cellulomonas sp. MW4 Whole genome sequence.</title>
        <authorList>
            <person name="Park S."/>
        </authorList>
    </citation>
    <scope>NUCLEOTIDE SEQUENCE [LARGE SCALE GENOMIC DNA]</scope>
    <source>
        <strain evidence="2 3">MW4</strain>
    </source>
</reference>
<dbReference type="NCBIfam" id="TIGR03930">
    <property type="entry name" value="WXG100_ESAT6"/>
    <property type="match status" value="1"/>
</dbReference>
<accession>A0ABT7SG01</accession>
<comment type="similarity">
    <text evidence="1">Belongs to the WXG100 family.</text>
</comment>
<dbReference type="EMBL" id="JAUCGQ010000001">
    <property type="protein sequence ID" value="MDM7855105.1"/>
    <property type="molecule type" value="Genomic_DNA"/>
</dbReference>
<gene>
    <name evidence="2" type="ORF">QRT04_09195</name>
</gene>
<dbReference type="InterPro" id="IPR036689">
    <property type="entry name" value="ESAT-6-like_sf"/>
</dbReference>
<keyword evidence="3" id="KW-1185">Reference proteome</keyword>
<dbReference type="SUPFAM" id="SSF140453">
    <property type="entry name" value="EsxAB dimer-like"/>
    <property type="match status" value="1"/>
</dbReference>
<evidence type="ECO:0000256" key="1">
    <source>
        <dbReference type="RuleBase" id="RU362001"/>
    </source>
</evidence>
<dbReference type="Gene3D" id="1.10.287.1060">
    <property type="entry name" value="ESAT-6-like"/>
    <property type="match status" value="1"/>
</dbReference>